<dbReference type="RefSeq" id="WP_163968848.1">
    <property type="nucleotide sequence ID" value="NZ_JAAIVB010000089.1"/>
</dbReference>
<comment type="caution">
    <text evidence="1">The sequence shown here is derived from an EMBL/GenBank/DDBJ whole genome shotgun (WGS) entry which is preliminary data.</text>
</comment>
<proteinExistence type="predicted"/>
<sequence length="111" mass="12776">MIEFEKINFNDAIIKDIRIDPVNIEIDYIDWQEKGHTLIFCNQISLFSLSPHGKALSHGELESHGSYLIECCEATEEESVASFMVFNFVDAWGGRKILRIVAERFERVSHS</sequence>
<gene>
    <name evidence="1" type="ORF">G3574_27895</name>
</gene>
<dbReference type="EMBL" id="JAAIVB010000089">
    <property type="protein sequence ID" value="NEX64912.1"/>
    <property type="molecule type" value="Genomic_DNA"/>
</dbReference>
<protein>
    <submittedName>
        <fullName evidence="1">Uncharacterized protein</fullName>
    </submittedName>
</protein>
<name>A0A6B3SZM6_9BURK</name>
<accession>A0A6B3SZM6</accession>
<evidence type="ECO:0000313" key="2">
    <source>
        <dbReference type="Proteomes" id="UP000482155"/>
    </source>
</evidence>
<dbReference type="AlphaFoldDB" id="A0A6B3SZM6"/>
<reference evidence="1 2" key="1">
    <citation type="submission" date="2020-02" db="EMBL/GenBank/DDBJ databases">
        <authorList>
            <person name="Kim M.K."/>
        </authorList>
    </citation>
    <scope>NUCLEOTIDE SEQUENCE [LARGE SCALE GENOMIC DNA]</scope>
    <source>
        <strain evidence="1 2">17J57-3</strain>
    </source>
</reference>
<evidence type="ECO:0000313" key="1">
    <source>
        <dbReference type="EMBL" id="NEX64912.1"/>
    </source>
</evidence>
<keyword evidence="2" id="KW-1185">Reference proteome</keyword>
<dbReference type="Proteomes" id="UP000482155">
    <property type="component" value="Unassembled WGS sequence"/>
</dbReference>
<organism evidence="1 2">
    <name type="scientific">Noviherbaspirillum galbum</name>
    <dbReference type="NCBI Taxonomy" id="2709383"/>
    <lineage>
        <taxon>Bacteria</taxon>
        <taxon>Pseudomonadati</taxon>
        <taxon>Pseudomonadota</taxon>
        <taxon>Betaproteobacteria</taxon>
        <taxon>Burkholderiales</taxon>
        <taxon>Oxalobacteraceae</taxon>
        <taxon>Noviherbaspirillum</taxon>
    </lineage>
</organism>